<organism evidence="2 3">
    <name type="scientific">Stylonychia lemnae</name>
    <name type="common">Ciliate</name>
    <dbReference type="NCBI Taxonomy" id="5949"/>
    <lineage>
        <taxon>Eukaryota</taxon>
        <taxon>Sar</taxon>
        <taxon>Alveolata</taxon>
        <taxon>Ciliophora</taxon>
        <taxon>Intramacronucleata</taxon>
        <taxon>Spirotrichea</taxon>
        <taxon>Stichotrichia</taxon>
        <taxon>Sporadotrichida</taxon>
        <taxon>Oxytrichidae</taxon>
        <taxon>Stylonychinae</taxon>
        <taxon>Stylonychia</taxon>
    </lineage>
</organism>
<reference evidence="2 3" key="1">
    <citation type="submission" date="2014-06" db="EMBL/GenBank/DDBJ databases">
        <authorList>
            <person name="Swart Estienne"/>
        </authorList>
    </citation>
    <scope>NUCLEOTIDE SEQUENCE [LARGE SCALE GENOMIC DNA]</scope>
    <source>
        <strain evidence="2 3">130c</strain>
    </source>
</reference>
<dbReference type="InParanoid" id="A0A078B020"/>
<dbReference type="EMBL" id="CCKQ01015988">
    <property type="protein sequence ID" value="CDW87849.1"/>
    <property type="molecule type" value="Genomic_DNA"/>
</dbReference>
<gene>
    <name evidence="2" type="primary">Contig12961.g13821</name>
    <name evidence="2" type="ORF">STYLEM_16962</name>
</gene>
<evidence type="ECO:0000256" key="1">
    <source>
        <dbReference type="SAM" id="MobiDB-lite"/>
    </source>
</evidence>
<proteinExistence type="predicted"/>
<sequence>MKFTLQRENDMEMDMEYQKRYQNIGYFYQLPDAFILIYKPGNDDKYWKNVDYPILKQWIETKTMKKQDWIMLVQFDIIKAIDYNEKKLKKIFEKIVNQFTKDQQLKIFKFIQNKDPNIDIPAPLKQEDSLCQKQIAKQLIRSLQTNLDEKINFYESQILYQQMKAKNSPQDYYSYLSLMFGKVYLLVRIGQLRTAFEILQSISDVLGDNQRLFIEYDINKDIKKLLVDDVISGVRHLTQKFNLWDWNQYQVIEHIQTSQKVSQIQVFYCYFWTVYVMFQKITVKPQEILMDSEINISKEKEQSIKEALLIDKSCSVEDYLILEYDKLFQQTSQFGERLRQAIQIRRSQFKDLGQSIQIKDYYNWPQIGLNLIKKLDYNSGKQNSNQKFICLVNRLLIDQRNFSDNHEKLVKFYSESKEKIIADQVLEFSLQKLRHLVNKCDYLQIQSNNKSGEQYGDISISIDGLPILLMLKTPQGQFLDSNQKNQPLQVTANIELDFDNQNYLMLNCQNTIRLNVQGQLNNVQQIRLSFPFKQSPASIQILEFELRSLKEQDKNISQLKEFYQIQQSTINFKHDDFHITDKTQLIILFDLRTLKDFESLRPFINTKQQLKLSIDILHGNDKATSLNETSSLQPQSLSLNKNQSEQSSGPPINKMEKYHKSFKLYVIDAFDIQLLHNNKVCIIKNLSFQKFMAENVKIISEKDVVEEHKIDLNNHDKTLAKILEHRFLLKQKLEKNQNLRVEVQLLEIRNKRQINYQKIIQKSSELMLKPQLKTTKEEKFVVKYKITEAENLNAMYRKILISYSILNEKNFDSAEFNQDQVNLPNLVILDQHKKKFTDNQFEIVCLISNQFDLSLLSLGDIPRPVLFVSDLKEAFEESHYYLERII</sequence>
<dbReference type="Proteomes" id="UP000039865">
    <property type="component" value="Unassembled WGS sequence"/>
</dbReference>
<feature type="compositionally biased region" description="Polar residues" evidence="1">
    <location>
        <begin position="625"/>
        <end position="650"/>
    </location>
</feature>
<feature type="region of interest" description="Disordered" evidence="1">
    <location>
        <begin position="625"/>
        <end position="652"/>
    </location>
</feature>
<dbReference type="AlphaFoldDB" id="A0A078B020"/>
<name>A0A078B020_STYLE</name>
<protein>
    <submittedName>
        <fullName evidence="2">Uncharacterized protein</fullName>
    </submittedName>
</protein>
<accession>A0A078B020</accession>
<evidence type="ECO:0000313" key="2">
    <source>
        <dbReference type="EMBL" id="CDW87849.1"/>
    </source>
</evidence>
<evidence type="ECO:0000313" key="3">
    <source>
        <dbReference type="Proteomes" id="UP000039865"/>
    </source>
</evidence>
<keyword evidence="3" id="KW-1185">Reference proteome</keyword>